<feature type="domain" description="SLH" evidence="2">
    <location>
        <begin position="198"/>
        <end position="272"/>
    </location>
</feature>
<organism evidence="3 4">
    <name type="scientific">Bacillus anthracis</name>
    <name type="common">anthrax bacterium</name>
    <dbReference type="NCBI Taxonomy" id="1392"/>
    <lineage>
        <taxon>Bacteria</taxon>
        <taxon>Bacillati</taxon>
        <taxon>Bacillota</taxon>
        <taxon>Bacilli</taxon>
        <taxon>Bacillales</taxon>
        <taxon>Bacillaceae</taxon>
        <taxon>Bacillus</taxon>
        <taxon>Bacillus cereus group</taxon>
    </lineage>
</organism>
<protein>
    <submittedName>
        <fullName evidence="3">N-acetylmuramoyl-L-alanine amidase</fullName>
    </submittedName>
</protein>
<dbReference type="InterPro" id="IPR001119">
    <property type="entry name" value="SLH_dom"/>
</dbReference>
<reference evidence="3 4" key="1">
    <citation type="submission" date="2015-05" db="EMBL/GenBank/DDBJ databases">
        <title>Whole genome sequence and identification of bacterial endophytes from Costus igneus.</title>
        <authorList>
            <person name="Lee Y.P."/>
            <person name="Gan H.M."/>
            <person name="Eng W."/>
            <person name="Wheatley M.S."/>
            <person name="Caraballo A."/>
            <person name="Polter S."/>
            <person name="Savka M.A."/>
            <person name="Hudson A.O."/>
        </authorList>
    </citation>
    <scope>NUCLEOTIDE SEQUENCE [LARGE SCALE GENOMIC DNA]</scope>
    <source>
        <strain evidence="3 4">RIT375</strain>
    </source>
</reference>
<evidence type="ECO:0000313" key="4">
    <source>
        <dbReference type="Proteomes" id="UP000035904"/>
    </source>
</evidence>
<evidence type="ECO:0000259" key="2">
    <source>
        <dbReference type="PROSITE" id="PS51272"/>
    </source>
</evidence>
<evidence type="ECO:0000313" key="3">
    <source>
        <dbReference type="EMBL" id="KLV21461.1"/>
    </source>
</evidence>
<dbReference type="EMBL" id="LDPG01000001">
    <property type="protein sequence ID" value="KLV21461.1"/>
    <property type="molecule type" value="Genomic_DNA"/>
</dbReference>
<keyword evidence="1" id="KW-0732">Signal</keyword>
<accession>A0A0J1I673</accession>
<name>A0A0J1I673_BACAN</name>
<proteinExistence type="predicted"/>
<dbReference type="AlphaFoldDB" id="A0A0J1I673"/>
<dbReference type="Proteomes" id="UP000035904">
    <property type="component" value="Unassembled WGS sequence"/>
</dbReference>
<gene>
    <name evidence="3" type="ORF">ABW01_00455</name>
</gene>
<dbReference type="PROSITE" id="PS51272">
    <property type="entry name" value="SLH"/>
    <property type="match status" value="1"/>
</dbReference>
<evidence type="ECO:0000256" key="1">
    <source>
        <dbReference type="ARBA" id="ARBA00022729"/>
    </source>
</evidence>
<dbReference type="PATRIC" id="fig|1392.242.peg.94"/>
<sequence>MKKGFYNVLATSIVFSMVTIPNYSYSNELEKTVTVSPDEQALKSIENHMKDEDGRGEDKGVRNEMQGEFLVHIVKEVPLYDSSNFQKETGVRISNQVVKAEKRKGNAYYVQTSSGTGWIQNSDGNVEVKEIHPLLSEKLIVNEETSTYSEPFASYKEENVLEPQTIQAIGQAGGWFQVKINNEMKWIHSPSAKFEGTKASLIQDTTPTRTKRAAVMYAASIEEKTTDIYGVPLKEMIVPKGNENNEFMPKGSATRGESAAFINRMLEVIESN</sequence>
<comment type="caution">
    <text evidence="3">The sequence shown here is derived from an EMBL/GenBank/DDBJ whole genome shotgun (WGS) entry which is preliminary data.</text>
</comment>
<dbReference type="eggNOG" id="COG5632">
    <property type="taxonomic scope" value="Bacteria"/>
</dbReference>